<feature type="compositionally biased region" description="Polar residues" evidence="1">
    <location>
        <begin position="220"/>
        <end position="273"/>
    </location>
</feature>
<proteinExistence type="predicted"/>
<feature type="compositionally biased region" description="Basic and acidic residues" evidence="1">
    <location>
        <begin position="333"/>
        <end position="350"/>
    </location>
</feature>
<feature type="compositionally biased region" description="Low complexity" evidence="1">
    <location>
        <begin position="275"/>
        <end position="292"/>
    </location>
</feature>
<keyword evidence="3" id="KW-1185">Reference proteome</keyword>
<feature type="compositionally biased region" description="Basic and acidic residues" evidence="1">
    <location>
        <begin position="294"/>
        <end position="311"/>
    </location>
</feature>
<feature type="compositionally biased region" description="Basic and acidic residues" evidence="1">
    <location>
        <begin position="195"/>
        <end position="206"/>
    </location>
</feature>
<feature type="compositionally biased region" description="Polar residues" evidence="1">
    <location>
        <begin position="461"/>
        <end position="475"/>
    </location>
</feature>
<feature type="compositionally biased region" description="Basic and acidic residues" evidence="1">
    <location>
        <begin position="478"/>
        <end position="499"/>
    </location>
</feature>
<feature type="compositionally biased region" description="Polar residues" evidence="1">
    <location>
        <begin position="185"/>
        <end position="194"/>
    </location>
</feature>
<name>A0ABR2NCV2_9ROSI</name>
<sequence>MAAAGTEIHSLFSNTICSSLPLFFEQEVSVIMSQGSFSLGRYANDSFSWEKKSVFTYDRRQEELDKIKALGVVARKKAYYDEFFRNVELAKENAKEEGNGTDAAVTVNANQVQVSGSLGILNNKEPSCQEVEDCSTEDNDATIKEGTEVCSNIVPVENSFEEASVSHPPLPEGNPRCVERKSIASSKVKQTTNGTEKHGTVLKDKGNIPSAINTKAKVHSITTQDGTKSKPNPSLCQQASVKVNKSVISGKENTPNGVGSISRQITGSHSSIPRLSGLSKSCSLGTSSSSSSIRKTEAKPFLRRGKLETDLPMKIPGAKVTRPGSSSSSSSIKKTEAKPSLKRTGQEKELPVQVPSTQVTRLGSSSSSSSIRKTEGKASLKRTKQEKELLAQIPRAQVKRLVSSSASSSIRKTEAKPSSKRTYQRKELPEKIPSAQVTRMVSSSASSSIRKTEAKLLKKVPSTQVTRLVSSSASSRIRKTESKPSLKRTEQEKEKEIPKKTPSSQVTRLVSSSSSSSIRKTEAKPSSKEPIKKQSFLCKFPTRK</sequence>
<feature type="region of interest" description="Disordered" evidence="1">
    <location>
        <begin position="219"/>
        <end position="544"/>
    </location>
</feature>
<gene>
    <name evidence="2" type="ORF">V6N11_046930</name>
</gene>
<evidence type="ECO:0000313" key="3">
    <source>
        <dbReference type="Proteomes" id="UP001396334"/>
    </source>
</evidence>
<dbReference type="Proteomes" id="UP001396334">
    <property type="component" value="Unassembled WGS sequence"/>
</dbReference>
<feature type="compositionally biased region" description="Polar residues" evidence="1">
    <location>
        <begin position="354"/>
        <end position="363"/>
    </location>
</feature>
<dbReference type="EMBL" id="JBBPBN010000173">
    <property type="protein sequence ID" value="KAK8973972.1"/>
    <property type="molecule type" value="Genomic_DNA"/>
</dbReference>
<evidence type="ECO:0000256" key="1">
    <source>
        <dbReference type="SAM" id="MobiDB-lite"/>
    </source>
</evidence>
<dbReference type="PANTHER" id="PTHR47286">
    <property type="entry name" value="F3I6.9 PROTEIN"/>
    <property type="match status" value="1"/>
</dbReference>
<feature type="compositionally biased region" description="Basic and acidic residues" evidence="1">
    <location>
        <begin position="372"/>
        <end position="389"/>
    </location>
</feature>
<protein>
    <recommendedName>
        <fullName evidence="4">TPX2 C-terminal domain-containing protein</fullName>
    </recommendedName>
</protein>
<organism evidence="2 3">
    <name type="scientific">Hibiscus sabdariffa</name>
    <name type="common">roselle</name>
    <dbReference type="NCBI Taxonomy" id="183260"/>
    <lineage>
        <taxon>Eukaryota</taxon>
        <taxon>Viridiplantae</taxon>
        <taxon>Streptophyta</taxon>
        <taxon>Embryophyta</taxon>
        <taxon>Tracheophyta</taxon>
        <taxon>Spermatophyta</taxon>
        <taxon>Magnoliopsida</taxon>
        <taxon>eudicotyledons</taxon>
        <taxon>Gunneridae</taxon>
        <taxon>Pentapetalae</taxon>
        <taxon>rosids</taxon>
        <taxon>malvids</taxon>
        <taxon>Malvales</taxon>
        <taxon>Malvaceae</taxon>
        <taxon>Malvoideae</taxon>
        <taxon>Hibiscus</taxon>
    </lineage>
</organism>
<feature type="compositionally biased region" description="Basic and acidic residues" evidence="1">
    <location>
        <begin position="519"/>
        <end position="532"/>
    </location>
</feature>
<accession>A0ABR2NCV2</accession>
<dbReference type="PANTHER" id="PTHR47286:SF2">
    <property type="entry name" value="F3I6.9 PROTEIN"/>
    <property type="match status" value="1"/>
</dbReference>
<evidence type="ECO:0008006" key="4">
    <source>
        <dbReference type="Google" id="ProtNLM"/>
    </source>
</evidence>
<feature type="compositionally biased region" description="Polar residues" evidence="1">
    <location>
        <begin position="501"/>
        <end position="510"/>
    </location>
</feature>
<feature type="region of interest" description="Disordered" evidence="1">
    <location>
        <begin position="185"/>
        <end position="207"/>
    </location>
</feature>
<reference evidence="2 3" key="1">
    <citation type="journal article" date="2024" name="G3 (Bethesda)">
        <title>Genome assembly of Hibiscus sabdariffa L. provides insights into metabolisms of medicinal natural products.</title>
        <authorList>
            <person name="Kim T."/>
        </authorList>
    </citation>
    <scope>NUCLEOTIDE SEQUENCE [LARGE SCALE GENOMIC DNA]</scope>
    <source>
        <strain evidence="2">TK-2024</strain>
        <tissue evidence="2">Old leaves</tissue>
    </source>
</reference>
<comment type="caution">
    <text evidence="2">The sequence shown here is derived from an EMBL/GenBank/DDBJ whole genome shotgun (WGS) entry which is preliminary data.</text>
</comment>
<evidence type="ECO:0000313" key="2">
    <source>
        <dbReference type="EMBL" id="KAK8973972.1"/>
    </source>
</evidence>